<dbReference type="EMBL" id="JAGGKT010000006">
    <property type="protein sequence ID" value="MBP1932413.1"/>
    <property type="molecule type" value="Genomic_DNA"/>
</dbReference>
<accession>A0ABS4GQ66</accession>
<protein>
    <submittedName>
        <fullName evidence="2">Uncharacterized protein</fullName>
    </submittedName>
</protein>
<dbReference type="RefSeq" id="WP_209810456.1">
    <property type="nucleotide sequence ID" value="NZ_JAGGKT010000006.1"/>
</dbReference>
<organism evidence="2 3">
    <name type="scientific">Ammoniphilus resinae</name>
    <dbReference type="NCBI Taxonomy" id="861532"/>
    <lineage>
        <taxon>Bacteria</taxon>
        <taxon>Bacillati</taxon>
        <taxon>Bacillota</taxon>
        <taxon>Bacilli</taxon>
        <taxon>Bacillales</taxon>
        <taxon>Paenibacillaceae</taxon>
        <taxon>Aneurinibacillus group</taxon>
        <taxon>Ammoniphilus</taxon>
    </lineage>
</organism>
<evidence type="ECO:0000256" key="1">
    <source>
        <dbReference type="SAM" id="SignalP"/>
    </source>
</evidence>
<gene>
    <name evidence="2" type="ORF">J2Z37_002414</name>
</gene>
<evidence type="ECO:0000313" key="3">
    <source>
        <dbReference type="Proteomes" id="UP001519343"/>
    </source>
</evidence>
<keyword evidence="1" id="KW-0732">Signal</keyword>
<comment type="caution">
    <text evidence="2">The sequence shown here is derived from an EMBL/GenBank/DDBJ whole genome shotgun (WGS) entry which is preliminary data.</text>
</comment>
<reference evidence="2 3" key="1">
    <citation type="submission" date="2021-03" db="EMBL/GenBank/DDBJ databases">
        <title>Genomic Encyclopedia of Type Strains, Phase IV (KMG-IV): sequencing the most valuable type-strain genomes for metagenomic binning, comparative biology and taxonomic classification.</title>
        <authorList>
            <person name="Goeker M."/>
        </authorList>
    </citation>
    <scope>NUCLEOTIDE SEQUENCE [LARGE SCALE GENOMIC DNA]</scope>
    <source>
        <strain evidence="2 3">DSM 24738</strain>
    </source>
</reference>
<feature type="signal peptide" evidence="1">
    <location>
        <begin position="1"/>
        <end position="22"/>
    </location>
</feature>
<sequence>MRRKLLLFLALVLLLPFQYASAALADIEVFDIAKGEVVQRISNNAAMQEEIIKSLESISGLAKPLDSKPAQGKMIRLPLEKPVQIKNQWVDLEVYEVFMILLPTKEPFLILYDESRNPYLVNFNYSPKRLMEKITT</sequence>
<evidence type="ECO:0000313" key="2">
    <source>
        <dbReference type="EMBL" id="MBP1932413.1"/>
    </source>
</evidence>
<name>A0ABS4GQ66_9BACL</name>
<feature type="chain" id="PRO_5045088750" evidence="1">
    <location>
        <begin position="23"/>
        <end position="136"/>
    </location>
</feature>
<keyword evidence="3" id="KW-1185">Reference proteome</keyword>
<proteinExistence type="predicted"/>
<dbReference type="Proteomes" id="UP001519343">
    <property type="component" value="Unassembled WGS sequence"/>
</dbReference>